<dbReference type="EMBL" id="CP031048">
    <property type="protein sequence ID" value="QDZ24870.1"/>
    <property type="molecule type" value="Genomic_DNA"/>
</dbReference>
<evidence type="ECO:0000313" key="14">
    <source>
        <dbReference type="Proteomes" id="UP000316726"/>
    </source>
</evidence>
<evidence type="ECO:0000256" key="2">
    <source>
        <dbReference type="ARBA" id="ARBA00004286"/>
    </source>
</evidence>
<organism evidence="13 14">
    <name type="scientific">Chloropicon primus</name>
    <dbReference type="NCBI Taxonomy" id="1764295"/>
    <lineage>
        <taxon>Eukaryota</taxon>
        <taxon>Viridiplantae</taxon>
        <taxon>Chlorophyta</taxon>
        <taxon>Chloropicophyceae</taxon>
        <taxon>Chloropicales</taxon>
        <taxon>Chloropicaceae</taxon>
        <taxon>Chloropicon</taxon>
    </lineage>
</organism>
<feature type="compositionally biased region" description="Basic residues" evidence="8">
    <location>
        <begin position="470"/>
        <end position="479"/>
    </location>
</feature>
<dbReference type="PROSITE" id="PS50812">
    <property type="entry name" value="PWWP"/>
    <property type="match status" value="1"/>
</dbReference>
<feature type="domain" description="SET" evidence="9">
    <location>
        <begin position="257"/>
        <end position="376"/>
    </location>
</feature>
<evidence type="ECO:0000259" key="12">
    <source>
        <dbReference type="PROSITE" id="PS51215"/>
    </source>
</evidence>
<evidence type="ECO:0000313" key="13">
    <source>
        <dbReference type="EMBL" id="QDZ24870.1"/>
    </source>
</evidence>
<feature type="compositionally biased region" description="Basic residues" evidence="8">
    <location>
        <begin position="501"/>
        <end position="514"/>
    </location>
</feature>
<keyword evidence="4 13" id="KW-0489">Methyltransferase</keyword>
<keyword evidence="7" id="KW-0539">Nucleus</keyword>
<dbReference type="InterPro" id="IPR050777">
    <property type="entry name" value="SET2_Histone-Lys_MeTrsfase"/>
</dbReference>
<feature type="compositionally biased region" description="Basic and acidic residues" evidence="8">
    <location>
        <begin position="113"/>
        <end position="132"/>
    </location>
</feature>
<feature type="compositionally biased region" description="Polar residues" evidence="8">
    <location>
        <begin position="539"/>
        <end position="549"/>
    </location>
</feature>
<dbReference type="OrthoDB" id="422362at2759"/>
<feature type="region of interest" description="Disordered" evidence="8">
    <location>
        <begin position="470"/>
        <end position="564"/>
    </location>
</feature>
<evidence type="ECO:0000256" key="7">
    <source>
        <dbReference type="ARBA" id="ARBA00023242"/>
    </source>
</evidence>
<accession>A0A5B8MZA6</accession>
<dbReference type="Gene3D" id="2.170.270.10">
    <property type="entry name" value="SET domain"/>
    <property type="match status" value="1"/>
</dbReference>
<evidence type="ECO:0000256" key="4">
    <source>
        <dbReference type="ARBA" id="ARBA00022603"/>
    </source>
</evidence>
<keyword evidence="5 13" id="KW-0808">Transferase</keyword>
<dbReference type="GO" id="GO:0032259">
    <property type="term" value="P:methylation"/>
    <property type="evidence" value="ECO:0007669"/>
    <property type="project" value="UniProtKB-KW"/>
</dbReference>
<evidence type="ECO:0000256" key="6">
    <source>
        <dbReference type="ARBA" id="ARBA00022691"/>
    </source>
</evidence>
<dbReference type="InterPro" id="IPR001214">
    <property type="entry name" value="SET_dom"/>
</dbReference>
<proteinExistence type="predicted"/>
<dbReference type="InterPro" id="IPR006560">
    <property type="entry name" value="AWS_dom"/>
</dbReference>
<dbReference type="SUPFAM" id="SSF63748">
    <property type="entry name" value="Tudor/PWWP/MBT"/>
    <property type="match status" value="1"/>
</dbReference>
<protein>
    <submittedName>
        <fullName evidence="13">Histone methyltransferase</fullName>
    </submittedName>
</protein>
<dbReference type="InterPro" id="IPR046341">
    <property type="entry name" value="SET_dom_sf"/>
</dbReference>
<dbReference type="AlphaFoldDB" id="A0A5B8MZA6"/>
<evidence type="ECO:0000256" key="5">
    <source>
        <dbReference type="ARBA" id="ARBA00022679"/>
    </source>
</evidence>
<name>A0A5B8MZA6_9CHLO</name>
<dbReference type="PROSITE" id="PS50280">
    <property type="entry name" value="SET"/>
    <property type="match status" value="1"/>
</dbReference>
<dbReference type="SMART" id="SM00317">
    <property type="entry name" value="SET"/>
    <property type="match status" value="1"/>
</dbReference>
<feature type="region of interest" description="Disordered" evidence="8">
    <location>
        <begin position="97"/>
        <end position="138"/>
    </location>
</feature>
<evidence type="ECO:0000256" key="3">
    <source>
        <dbReference type="ARBA" id="ARBA00022454"/>
    </source>
</evidence>
<evidence type="ECO:0000259" key="11">
    <source>
        <dbReference type="PROSITE" id="PS50868"/>
    </source>
</evidence>
<evidence type="ECO:0000259" key="9">
    <source>
        <dbReference type="PROSITE" id="PS50280"/>
    </source>
</evidence>
<feature type="domain" description="AWS" evidence="12">
    <location>
        <begin position="202"/>
        <end position="255"/>
    </location>
</feature>
<dbReference type="STRING" id="1764295.A0A5B8MZA6"/>
<evidence type="ECO:0000256" key="8">
    <source>
        <dbReference type="SAM" id="MobiDB-lite"/>
    </source>
</evidence>
<dbReference type="GO" id="GO:0005694">
    <property type="term" value="C:chromosome"/>
    <property type="evidence" value="ECO:0007669"/>
    <property type="project" value="UniProtKB-SubCell"/>
</dbReference>
<dbReference type="GO" id="GO:0005634">
    <property type="term" value="C:nucleus"/>
    <property type="evidence" value="ECO:0007669"/>
    <property type="project" value="UniProtKB-SubCell"/>
</dbReference>
<feature type="domain" description="PWWP" evidence="10">
    <location>
        <begin position="1"/>
        <end position="65"/>
    </location>
</feature>
<keyword evidence="6" id="KW-0949">S-adenosyl-L-methionine</keyword>
<evidence type="ECO:0000256" key="1">
    <source>
        <dbReference type="ARBA" id="ARBA00004123"/>
    </source>
</evidence>
<dbReference type="PANTHER" id="PTHR22884">
    <property type="entry name" value="SET DOMAIN PROTEINS"/>
    <property type="match status" value="1"/>
</dbReference>
<dbReference type="Gene3D" id="2.30.30.140">
    <property type="match status" value="1"/>
</dbReference>
<comment type="subcellular location">
    <subcellularLocation>
        <location evidence="2">Chromosome</location>
    </subcellularLocation>
    <subcellularLocation>
        <location evidence="1">Nucleus</location>
    </subcellularLocation>
</comment>
<dbReference type="SUPFAM" id="SSF82199">
    <property type="entry name" value="SET domain"/>
    <property type="match status" value="1"/>
</dbReference>
<gene>
    <name evidence="13" type="ORF">A3770_15p73880</name>
</gene>
<dbReference type="InterPro" id="IPR003616">
    <property type="entry name" value="Post-SET_dom"/>
</dbReference>
<keyword evidence="3" id="KW-0158">Chromosome</keyword>
<reference evidence="13 14" key="1">
    <citation type="submission" date="2018-07" db="EMBL/GenBank/DDBJ databases">
        <title>The complete nuclear genome of the prasinophyte Chloropicon primus (CCMP1205).</title>
        <authorList>
            <person name="Pombert J.-F."/>
            <person name="Otis C."/>
            <person name="Turmel M."/>
            <person name="Lemieux C."/>
        </authorList>
    </citation>
    <scope>NUCLEOTIDE SEQUENCE [LARGE SCALE GENOMIC DNA]</scope>
    <source>
        <strain evidence="13 14">CCMP1205</strain>
    </source>
</reference>
<dbReference type="GO" id="GO:0042054">
    <property type="term" value="F:histone methyltransferase activity"/>
    <property type="evidence" value="ECO:0007669"/>
    <property type="project" value="InterPro"/>
</dbReference>
<dbReference type="PROSITE" id="PS51215">
    <property type="entry name" value="AWS"/>
    <property type="match status" value="1"/>
</dbReference>
<keyword evidence="14" id="KW-1185">Reference proteome</keyword>
<evidence type="ECO:0000259" key="10">
    <source>
        <dbReference type="PROSITE" id="PS50812"/>
    </source>
</evidence>
<dbReference type="PROSITE" id="PS50868">
    <property type="entry name" value="POST_SET"/>
    <property type="match status" value="1"/>
</dbReference>
<dbReference type="Pfam" id="PF00856">
    <property type="entry name" value="SET"/>
    <property type="match status" value="1"/>
</dbReference>
<dbReference type="InterPro" id="IPR000313">
    <property type="entry name" value="PWWP_dom"/>
</dbReference>
<dbReference type="Pfam" id="PF00855">
    <property type="entry name" value="PWWP"/>
    <property type="match status" value="1"/>
</dbReference>
<dbReference type="Proteomes" id="UP000316726">
    <property type="component" value="Chromosome 15"/>
</dbReference>
<sequence>MVSLRGYPAWPGEVIPQRSVKKVLPSSIACPPGKSGYGAYLPIQYFGALNYGWAKENAVTRLIDHKEEDLRAKKKAASYQEAITQAFDMVKNPKDKPIGWWNGPKPPPVPEFDAGREADASAEAPERKERNAPHKGVARRMRNVPWPSKKDLWYPTPNVVTPFVLPEMLVIRAKPRYETLRRNLYSGSENGSQHKPKKVPKHDILVCACAPGKGCGSELVSEQEMCMNFRMNVRCCHTQCPNGKQCQNKEFNLMKPRKLKAFLTESCGWGVKTKEKIPKGAFVIEYAGEIIHDAECEKRMWEAKKIHERNFYMMEISGNCVIDARHKANLSRLINSSCHPNCRSQKCVDAATGEVRVGIFALRDIEPGEELSYNYQFQHFAHGEKDVTSFDCRCGAPNCIGTLDSTVKKREEVKEYMNKKIKIKWTDGKDHIATVTDYNWKTQKYTITYEDGNTEDLSLDPNGKIKFKFIASRKKRQVRPKQEPGCASGSGGGEPQQQRASKPKKQKRPHHPKSMARPQAAGERKVKKPKKEAEDNKENLSQNDCSPKTASALGSKRVKAPISPTVARLGSELDTRAMVNGM</sequence>
<feature type="domain" description="Post-SET" evidence="11">
    <location>
        <begin position="388"/>
        <end position="404"/>
    </location>
</feature>